<feature type="domain" description="EamA" evidence="9">
    <location>
        <begin position="20"/>
        <end position="157"/>
    </location>
</feature>
<dbReference type="SUPFAM" id="SSF103481">
    <property type="entry name" value="Multidrug resistance efflux transporter EmrE"/>
    <property type="match status" value="2"/>
</dbReference>
<dbReference type="EMBL" id="JTDO01000017">
    <property type="protein sequence ID" value="KLT72225.1"/>
    <property type="molecule type" value="Genomic_DNA"/>
</dbReference>
<feature type="transmembrane region" description="Helical" evidence="8">
    <location>
        <begin position="142"/>
        <end position="158"/>
    </location>
</feature>
<comment type="caution">
    <text evidence="10">The sequence shown here is derived from an EMBL/GenBank/DDBJ whole genome shotgun (WGS) entry which is preliminary data.</text>
</comment>
<name>A0A0J0YQ18_9NEIS</name>
<dbReference type="Pfam" id="PF00892">
    <property type="entry name" value="EamA"/>
    <property type="match status" value="2"/>
</dbReference>
<feature type="transmembrane region" description="Helical" evidence="8">
    <location>
        <begin position="193"/>
        <end position="213"/>
    </location>
</feature>
<sequence>MFECPTMNATRSDGLSETQKGLIYALSCYLIWGTFPLYWYPLTHSVIGADQLLAQRVVWSSVFVVIVVAVCGYGRTLLDAFSNRRLLSAFIFSSAALAVNWLVFLWAVTHNHVLDSSLGYFISPLVSIMLGCFFLKECINRTQIIAILLAVTGILWLAIPAGRIPWVALLLAASFGIYGLLRKTTPMDALPGLALETLLMLPFAAAYLVWTAWHGGLIFSELPPLPLALLVCSGIATTIPLIFFAAGARRIPLSHFGMIQYITPTSQLIVGLTVFRETFTVSRFIGYIWVWFGVAVYLFGIWQQYRAGICTKNTI</sequence>
<evidence type="ECO:0000256" key="5">
    <source>
        <dbReference type="ARBA" id="ARBA00022692"/>
    </source>
</evidence>
<gene>
    <name evidence="10" type="ORF">PL75_09410</name>
</gene>
<dbReference type="InterPro" id="IPR000620">
    <property type="entry name" value="EamA_dom"/>
</dbReference>
<dbReference type="AlphaFoldDB" id="A0A0J0YQ18"/>
<keyword evidence="11" id="KW-1185">Reference proteome</keyword>
<comment type="similarity">
    <text evidence="2">Belongs to the EamA transporter family.</text>
</comment>
<keyword evidence="5 8" id="KW-0812">Transmembrane</keyword>
<organism evidence="10 11">
    <name type="scientific">Neisseria arctica</name>
    <dbReference type="NCBI Taxonomy" id="1470200"/>
    <lineage>
        <taxon>Bacteria</taxon>
        <taxon>Pseudomonadati</taxon>
        <taxon>Pseudomonadota</taxon>
        <taxon>Betaproteobacteria</taxon>
        <taxon>Neisseriales</taxon>
        <taxon>Neisseriaceae</taxon>
        <taxon>Neisseria</taxon>
    </lineage>
</organism>
<feature type="transmembrane region" description="Helical" evidence="8">
    <location>
        <begin position="86"/>
        <end position="106"/>
    </location>
</feature>
<feature type="transmembrane region" description="Helical" evidence="8">
    <location>
        <begin position="21"/>
        <end position="41"/>
    </location>
</feature>
<evidence type="ECO:0000256" key="3">
    <source>
        <dbReference type="ARBA" id="ARBA00022448"/>
    </source>
</evidence>
<dbReference type="PANTHER" id="PTHR22911:SF137">
    <property type="entry name" value="SOLUTE CARRIER FAMILY 35 MEMBER G2-RELATED"/>
    <property type="match status" value="1"/>
</dbReference>
<reference evidence="10 11" key="1">
    <citation type="submission" date="2014-11" db="EMBL/GenBank/DDBJ databases">
        <title>Genome of a novel goose pathogen.</title>
        <authorList>
            <person name="Hansen C.M."/>
            <person name="Hueffer K."/>
            <person name="Choi S.C."/>
        </authorList>
    </citation>
    <scope>NUCLEOTIDE SEQUENCE [LARGE SCALE GENOMIC DNA]</scope>
    <source>
        <strain evidence="10 11">KH1503</strain>
    </source>
</reference>
<keyword evidence="7 8" id="KW-0472">Membrane</keyword>
<dbReference type="GO" id="GO:0005886">
    <property type="term" value="C:plasma membrane"/>
    <property type="evidence" value="ECO:0007669"/>
    <property type="project" value="UniProtKB-SubCell"/>
</dbReference>
<feature type="transmembrane region" description="Helical" evidence="8">
    <location>
        <begin position="281"/>
        <end position="302"/>
    </location>
</feature>
<feature type="domain" description="EamA" evidence="9">
    <location>
        <begin position="167"/>
        <end position="297"/>
    </location>
</feature>
<evidence type="ECO:0000256" key="7">
    <source>
        <dbReference type="ARBA" id="ARBA00023136"/>
    </source>
</evidence>
<keyword evidence="4" id="KW-1003">Cell membrane</keyword>
<proteinExistence type="inferred from homology"/>
<evidence type="ECO:0000256" key="6">
    <source>
        <dbReference type="ARBA" id="ARBA00022989"/>
    </source>
</evidence>
<dbReference type="PANTHER" id="PTHR22911">
    <property type="entry name" value="ACYL-MALONYL CONDENSING ENZYME-RELATED"/>
    <property type="match status" value="1"/>
</dbReference>
<dbReference type="InterPro" id="IPR037185">
    <property type="entry name" value="EmrE-like"/>
</dbReference>
<feature type="transmembrane region" description="Helical" evidence="8">
    <location>
        <begin position="53"/>
        <end position="74"/>
    </location>
</feature>
<dbReference type="Proteomes" id="UP000036027">
    <property type="component" value="Unassembled WGS sequence"/>
</dbReference>
<keyword evidence="3" id="KW-0813">Transport</keyword>
<evidence type="ECO:0000256" key="4">
    <source>
        <dbReference type="ARBA" id="ARBA00022475"/>
    </source>
</evidence>
<accession>A0A0J0YQ18</accession>
<evidence type="ECO:0000313" key="11">
    <source>
        <dbReference type="Proteomes" id="UP000036027"/>
    </source>
</evidence>
<evidence type="ECO:0000256" key="1">
    <source>
        <dbReference type="ARBA" id="ARBA00004651"/>
    </source>
</evidence>
<feature type="transmembrane region" description="Helical" evidence="8">
    <location>
        <begin position="258"/>
        <end position="275"/>
    </location>
</feature>
<keyword evidence="6 8" id="KW-1133">Transmembrane helix</keyword>
<feature type="transmembrane region" description="Helical" evidence="8">
    <location>
        <begin position="225"/>
        <end position="246"/>
    </location>
</feature>
<evidence type="ECO:0000256" key="8">
    <source>
        <dbReference type="SAM" id="Phobius"/>
    </source>
</evidence>
<comment type="subcellular location">
    <subcellularLocation>
        <location evidence="1">Cell membrane</location>
        <topology evidence="1">Multi-pass membrane protein</topology>
    </subcellularLocation>
</comment>
<evidence type="ECO:0000256" key="2">
    <source>
        <dbReference type="ARBA" id="ARBA00007362"/>
    </source>
</evidence>
<dbReference type="InterPro" id="IPR004626">
    <property type="entry name" value="RarD"/>
</dbReference>
<feature type="transmembrane region" description="Helical" evidence="8">
    <location>
        <begin position="118"/>
        <end position="135"/>
    </location>
</feature>
<protein>
    <submittedName>
        <fullName evidence="10">Transporter</fullName>
    </submittedName>
</protein>
<dbReference type="NCBIfam" id="TIGR00688">
    <property type="entry name" value="rarD"/>
    <property type="match status" value="1"/>
</dbReference>
<evidence type="ECO:0000313" key="10">
    <source>
        <dbReference type="EMBL" id="KLT72225.1"/>
    </source>
</evidence>
<feature type="transmembrane region" description="Helical" evidence="8">
    <location>
        <begin position="164"/>
        <end position="181"/>
    </location>
</feature>
<dbReference type="STRING" id="1470200.PL75_09410"/>
<evidence type="ECO:0000259" key="9">
    <source>
        <dbReference type="Pfam" id="PF00892"/>
    </source>
</evidence>
<dbReference type="PATRIC" id="fig|1470200.3.peg.875"/>